<accession>A0ABV4U0X9</accession>
<dbReference type="InterPro" id="IPR036291">
    <property type="entry name" value="NAD(P)-bd_dom_sf"/>
</dbReference>
<comment type="pathway">
    <text evidence="1">Lipid metabolism; fatty acid biosynthesis.</text>
</comment>
<gene>
    <name evidence="9" type="ORF">ACERK3_03055</name>
</gene>
<evidence type="ECO:0000256" key="7">
    <source>
        <dbReference type="ARBA" id="ARBA00023160"/>
    </source>
</evidence>
<comment type="catalytic activity">
    <reaction evidence="8">
        <text>a 2,3-saturated acyl-[ACP] + NAD(+) = a (2E)-enoyl-[ACP] + NADH + H(+)</text>
        <dbReference type="Rhea" id="RHEA:10240"/>
        <dbReference type="Rhea" id="RHEA-COMP:9925"/>
        <dbReference type="Rhea" id="RHEA-COMP:9926"/>
        <dbReference type="ChEBI" id="CHEBI:15378"/>
        <dbReference type="ChEBI" id="CHEBI:57540"/>
        <dbReference type="ChEBI" id="CHEBI:57945"/>
        <dbReference type="ChEBI" id="CHEBI:78784"/>
        <dbReference type="ChEBI" id="CHEBI:78785"/>
        <dbReference type="EC" id="1.3.1.9"/>
    </reaction>
</comment>
<dbReference type="PIRSF" id="PIRSF000094">
    <property type="entry name" value="Enoyl-ACP_rdct"/>
    <property type="match status" value="1"/>
</dbReference>
<sequence>MGLLEGKKGIVFGIANDRSYAWYITKCLVEQGAECAFTHLPDEKGKMERRCRMAVKELGVEDPWLTPCDVSKDEDLDAVFAKLKSDFGKIDFIVHSVAYADRQFLQIGNFHKTSREAWTQALDISAYSLLAMGQRAVDVMPDGGAIISMTYYGGEKVIPGYNIMGVAKAALEHTTRYLAADLGEKNIRVNTISGGPLRTLAASAVGGISEMFEHQERKASMKRNITGDEVGNTAVYLLSDLSSGVTGETIHVDAGFSIVGL</sequence>
<keyword evidence="7 8" id="KW-0275">Fatty acid biosynthesis</keyword>
<dbReference type="Gene3D" id="3.40.50.720">
    <property type="entry name" value="NAD(P)-binding Rossmann-like Domain"/>
    <property type="match status" value="1"/>
</dbReference>
<keyword evidence="4" id="KW-0276">Fatty acid metabolism</keyword>
<keyword evidence="5 8" id="KW-0560">Oxidoreductase</keyword>
<dbReference type="CDD" id="cd05372">
    <property type="entry name" value="ENR_SDR"/>
    <property type="match status" value="1"/>
</dbReference>
<reference evidence="9 10" key="1">
    <citation type="submission" date="2024-08" db="EMBL/GenBank/DDBJ databases">
        <title>Whole-genome sequencing of halo(alkali)philic microorganisms from hypersaline lakes.</title>
        <authorList>
            <person name="Sorokin D.Y."/>
            <person name="Merkel A.Y."/>
            <person name="Messina E."/>
            <person name="Yakimov M."/>
        </authorList>
    </citation>
    <scope>NUCLEOTIDE SEQUENCE [LARGE SCALE GENOMIC DNA]</scope>
    <source>
        <strain evidence="9 10">AB-hyl4</strain>
    </source>
</reference>
<dbReference type="Proteomes" id="UP001575105">
    <property type="component" value="Unassembled WGS sequence"/>
</dbReference>
<evidence type="ECO:0000313" key="10">
    <source>
        <dbReference type="Proteomes" id="UP001575105"/>
    </source>
</evidence>
<dbReference type="SUPFAM" id="SSF51735">
    <property type="entry name" value="NAD(P)-binding Rossmann-fold domains"/>
    <property type="match status" value="1"/>
</dbReference>
<keyword evidence="8" id="KW-0520">NAD</keyword>
<keyword evidence="10" id="KW-1185">Reference proteome</keyword>
<keyword evidence="6" id="KW-0443">Lipid metabolism</keyword>
<dbReference type="RefSeq" id="WP_425344193.1">
    <property type="nucleotide sequence ID" value="NZ_JBGUBD010000002.1"/>
</dbReference>
<evidence type="ECO:0000256" key="8">
    <source>
        <dbReference type="PIRNR" id="PIRNR000094"/>
    </source>
</evidence>
<comment type="caution">
    <text evidence="9">The sequence shown here is derived from an EMBL/GenBank/DDBJ whole genome shotgun (WGS) entry which is preliminary data.</text>
</comment>
<dbReference type="PANTHER" id="PTHR43159:SF2">
    <property type="entry name" value="ENOYL-[ACYL-CARRIER-PROTEIN] REDUCTASE [NADH], CHLOROPLASTIC"/>
    <property type="match status" value="1"/>
</dbReference>
<dbReference type="PRINTS" id="PR00081">
    <property type="entry name" value="GDHRDH"/>
</dbReference>
<dbReference type="Pfam" id="PF13561">
    <property type="entry name" value="adh_short_C2"/>
    <property type="match status" value="1"/>
</dbReference>
<organism evidence="9 10">
    <name type="scientific">Natronomicrosphaera hydrolytica</name>
    <dbReference type="NCBI Taxonomy" id="3242702"/>
    <lineage>
        <taxon>Bacteria</taxon>
        <taxon>Pseudomonadati</taxon>
        <taxon>Planctomycetota</taxon>
        <taxon>Phycisphaerae</taxon>
        <taxon>Phycisphaerales</taxon>
        <taxon>Phycisphaeraceae</taxon>
        <taxon>Natronomicrosphaera</taxon>
    </lineage>
</organism>
<evidence type="ECO:0000256" key="2">
    <source>
        <dbReference type="ARBA" id="ARBA00009233"/>
    </source>
</evidence>
<evidence type="ECO:0000313" key="9">
    <source>
        <dbReference type="EMBL" id="MFA9477268.1"/>
    </source>
</evidence>
<dbReference type="EMBL" id="JBGUBD010000002">
    <property type="protein sequence ID" value="MFA9477268.1"/>
    <property type="molecule type" value="Genomic_DNA"/>
</dbReference>
<dbReference type="PANTHER" id="PTHR43159">
    <property type="entry name" value="ENOYL-[ACYL-CARRIER-PROTEIN] REDUCTASE"/>
    <property type="match status" value="1"/>
</dbReference>
<evidence type="ECO:0000256" key="6">
    <source>
        <dbReference type="ARBA" id="ARBA00023098"/>
    </source>
</evidence>
<evidence type="ECO:0000256" key="5">
    <source>
        <dbReference type="ARBA" id="ARBA00023002"/>
    </source>
</evidence>
<name>A0ABV4U0X9_9BACT</name>
<comment type="similarity">
    <text evidence="2 8">Belongs to the short-chain dehydrogenases/reductases (SDR) family. FabI subfamily.</text>
</comment>
<proteinExistence type="inferred from homology"/>
<dbReference type="InterPro" id="IPR014358">
    <property type="entry name" value="Enoyl-ACP_Rdtase_NADH"/>
</dbReference>
<protein>
    <recommendedName>
        <fullName evidence="8">Enoyl-[acyl-carrier-protein] reductase [NADH]</fullName>
        <ecNumber evidence="8">1.3.1.9</ecNumber>
    </recommendedName>
</protein>
<evidence type="ECO:0000256" key="1">
    <source>
        <dbReference type="ARBA" id="ARBA00005194"/>
    </source>
</evidence>
<evidence type="ECO:0000256" key="3">
    <source>
        <dbReference type="ARBA" id="ARBA00022516"/>
    </source>
</evidence>
<evidence type="ECO:0000256" key="4">
    <source>
        <dbReference type="ARBA" id="ARBA00022832"/>
    </source>
</evidence>
<dbReference type="Gene3D" id="1.10.8.400">
    <property type="entry name" value="Enoyl acyl carrier protein reductase"/>
    <property type="match status" value="1"/>
</dbReference>
<dbReference type="EC" id="1.3.1.9" evidence="8"/>
<dbReference type="InterPro" id="IPR002347">
    <property type="entry name" value="SDR_fam"/>
</dbReference>
<keyword evidence="3 8" id="KW-0444">Lipid biosynthesis</keyword>